<evidence type="ECO:0000259" key="2">
    <source>
        <dbReference type="Pfam" id="PF13635"/>
    </source>
</evidence>
<evidence type="ECO:0000313" key="4">
    <source>
        <dbReference type="Proteomes" id="UP001199642"/>
    </source>
</evidence>
<dbReference type="GO" id="GO:0005524">
    <property type="term" value="F:ATP binding"/>
    <property type="evidence" value="ECO:0007669"/>
    <property type="project" value="UniProtKB-KW"/>
</dbReference>
<proteinExistence type="predicted"/>
<keyword evidence="3" id="KW-0547">Nucleotide-binding</keyword>
<dbReference type="InterPro" id="IPR027417">
    <property type="entry name" value="P-loop_NTPase"/>
</dbReference>
<dbReference type="PANTHER" id="PTHR43566:SF2">
    <property type="entry name" value="DUF4143 DOMAIN-CONTAINING PROTEIN"/>
    <property type="match status" value="1"/>
</dbReference>
<sequence>MEDLIPRHAEPFAKEVMETFPATVIQGARQVGKSTFAAQLVSGTRARIVTLDDESTRLAARAEPVAFVEQGGAGTLVIDELQRAPELLLAIKASIDRDRRPGRFVLTGSSNLLKLSRTPDSLAGRAVTVELRPLSVGEAQGRRDDIISSLRRGADPADFSTTNARQESIRLVACGGYPEARRLSERMRNVWFDGYVERLLDRDVKDIAPRVDSGRIGSVLRLLAANQSGELVKARIARDVDVPETSITAYVDLLQTMYLTSMLRPWTPNLTSREAARPKTIVSDSGLAARLTRTPERQLEPLGNPFLGAALEGFVVAELMKQRTWSSEEYELFHFRDRNGAEVDIVVELADGSVIGFEVKASSTLKAEHLSGLRLLRDKLGERFLGGYVLNTAEAGASMGDRLWALPIPALWLI</sequence>
<dbReference type="PANTHER" id="PTHR43566">
    <property type="entry name" value="CONSERVED PROTEIN"/>
    <property type="match status" value="1"/>
</dbReference>
<reference evidence="3 4" key="1">
    <citation type="submission" date="2023-01" db="EMBL/GenBank/DDBJ databases">
        <title>Characterization of estradiol degrading bacteria Microbacterium sp. MZT7 and reveal degrading genes through genome analysis.</title>
        <authorList>
            <person name="Hao P."/>
            <person name="Gao Y."/>
        </authorList>
    </citation>
    <scope>NUCLEOTIDE SEQUENCE [LARGE SCALE GENOMIC DNA]</scope>
    <source>
        <strain evidence="3 4">MZT7</strain>
    </source>
</reference>
<dbReference type="RefSeq" id="WP_231819326.1">
    <property type="nucleotide sequence ID" value="NZ_CP082781.1"/>
</dbReference>
<protein>
    <submittedName>
        <fullName evidence="3">ATP-binding protein</fullName>
    </submittedName>
</protein>
<dbReference type="EMBL" id="CP082781">
    <property type="protein sequence ID" value="UGS25466.1"/>
    <property type="molecule type" value="Genomic_DNA"/>
</dbReference>
<dbReference type="Pfam" id="PF13635">
    <property type="entry name" value="DUF4143"/>
    <property type="match status" value="1"/>
</dbReference>
<dbReference type="InterPro" id="IPR041682">
    <property type="entry name" value="AAA_14"/>
</dbReference>
<keyword evidence="3" id="KW-0067">ATP-binding</keyword>
<organism evidence="3 4">
    <name type="scientific">Microbacterium resistens</name>
    <dbReference type="NCBI Taxonomy" id="156977"/>
    <lineage>
        <taxon>Bacteria</taxon>
        <taxon>Bacillati</taxon>
        <taxon>Actinomycetota</taxon>
        <taxon>Actinomycetes</taxon>
        <taxon>Micrococcales</taxon>
        <taxon>Microbacteriaceae</taxon>
        <taxon>Microbacterium</taxon>
    </lineage>
</organism>
<dbReference type="InterPro" id="IPR025420">
    <property type="entry name" value="DUF4143"/>
</dbReference>
<dbReference type="Pfam" id="PF13173">
    <property type="entry name" value="AAA_14"/>
    <property type="match status" value="1"/>
</dbReference>
<feature type="domain" description="AAA" evidence="1">
    <location>
        <begin position="21"/>
        <end position="138"/>
    </location>
</feature>
<evidence type="ECO:0000259" key="1">
    <source>
        <dbReference type="Pfam" id="PF13173"/>
    </source>
</evidence>
<feature type="domain" description="DUF4143" evidence="2">
    <location>
        <begin position="201"/>
        <end position="362"/>
    </location>
</feature>
<gene>
    <name evidence="3" type="ORF">K8F61_12345</name>
</gene>
<dbReference type="Proteomes" id="UP001199642">
    <property type="component" value="Chromosome"/>
</dbReference>
<keyword evidence="4" id="KW-1185">Reference proteome</keyword>
<dbReference type="SUPFAM" id="SSF52540">
    <property type="entry name" value="P-loop containing nucleoside triphosphate hydrolases"/>
    <property type="match status" value="1"/>
</dbReference>
<accession>A0ABY3RRY4</accession>
<name>A0ABY3RRY4_9MICO</name>
<evidence type="ECO:0000313" key="3">
    <source>
        <dbReference type="EMBL" id="UGS25466.1"/>
    </source>
</evidence>